<organism evidence="4">
    <name type="scientific">Oryza punctata</name>
    <name type="common">Red rice</name>
    <dbReference type="NCBI Taxonomy" id="4537"/>
    <lineage>
        <taxon>Eukaryota</taxon>
        <taxon>Viridiplantae</taxon>
        <taxon>Streptophyta</taxon>
        <taxon>Embryophyta</taxon>
        <taxon>Tracheophyta</taxon>
        <taxon>Spermatophyta</taxon>
        <taxon>Magnoliopsida</taxon>
        <taxon>Liliopsida</taxon>
        <taxon>Poales</taxon>
        <taxon>Poaceae</taxon>
        <taxon>BOP clade</taxon>
        <taxon>Oryzoideae</taxon>
        <taxon>Oryzeae</taxon>
        <taxon>Oryzinae</taxon>
        <taxon>Oryza</taxon>
    </lineage>
</organism>
<accession>A0A0E0LSA8</accession>
<evidence type="ECO:0000313" key="5">
    <source>
        <dbReference type="Proteomes" id="UP000026962"/>
    </source>
</evidence>
<dbReference type="InterPro" id="IPR058922">
    <property type="entry name" value="WHD_DRP"/>
</dbReference>
<dbReference type="PANTHER" id="PTHR23155">
    <property type="entry name" value="DISEASE RESISTANCE PROTEIN RP"/>
    <property type="match status" value="1"/>
</dbReference>
<evidence type="ECO:0000259" key="3">
    <source>
        <dbReference type="Pfam" id="PF23559"/>
    </source>
</evidence>
<reference evidence="4" key="1">
    <citation type="submission" date="2015-04" db="UniProtKB">
        <authorList>
            <consortium name="EnsemblPlants"/>
        </authorList>
    </citation>
    <scope>IDENTIFICATION</scope>
</reference>
<dbReference type="FunFam" id="1.10.10.10:FF:000322">
    <property type="entry name" value="Probable disease resistance protein At1g63360"/>
    <property type="match status" value="1"/>
</dbReference>
<protein>
    <recommendedName>
        <fullName evidence="3">Disease resistance protein winged helix domain-containing protein</fullName>
    </recommendedName>
</protein>
<dbReference type="EnsemblPlants" id="OPUNC08G05700.1">
    <property type="protein sequence ID" value="OPUNC08G05700.1"/>
    <property type="gene ID" value="OPUNC08G05700"/>
</dbReference>
<evidence type="ECO:0000256" key="1">
    <source>
        <dbReference type="ARBA" id="ARBA00022737"/>
    </source>
</evidence>
<evidence type="ECO:0000256" key="2">
    <source>
        <dbReference type="ARBA" id="ARBA00022821"/>
    </source>
</evidence>
<dbReference type="GO" id="GO:0009626">
    <property type="term" value="P:plant-type hypersensitive response"/>
    <property type="evidence" value="ECO:0007669"/>
    <property type="project" value="UniProtKB-ARBA"/>
</dbReference>
<dbReference type="Gramene" id="OPUNC08G05700.1">
    <property type="protein sequence ID" value="OPUNC08G05700.1"/>
    <property type="gene ID" value="OPUNC08G05700"/>
</dbReference>
<dbReference type="InterPro" id="IPR042197">
    <property type="entry name" value="Apaf_helical"/>
</dbReference>
<dbReference type="STRING" id="4537.A0A0E0LSA8"/>
<dbReference type="InterPro" id="IPR044974">
    <property type="entry name" value="Disease_R_plants"/>
</dbReference>
<dbReference type="PANTHER" id="PTHR23155:SF906">
    <property type="entry name" value="OS08G0205100 PROTEIN"/>
    <property type="match status" value="1"/>
</dbReference>
<dbReference type="GO" id="GO:0002758">
    <property type="term" value="P:innate immune response-activating signaling pathway"/>
    <property type="evidence" value="ECO:0007669"/>
    <property type="project" value="UniProtKB-ARBA"/>
</dbReference>
<evidence type="ECO:0000313" key="4">
    <source>
        <dbReference type="EnsemblPlants" id="OPUNC08G05700.1"/>
    </source>
</evidence>
<reference evidence="4" key="2">
    <citation type="submission" date="2018-05" db="EMBL/GenBank/DDBJ databases">
        <title>OpunRS2 (Oryza punctata Reference Sequence Version 2).</title>
        <authorList>
            <person name="Zhang J."/>
            <person name="Kudrna D."/>
            <person name="Lee S."/>
            <person name="Talag J."/>
            <person name="Welchert J."/>
            <person name="Wing R.A."/>
        </authorList>
    </citation>
    <scope>NUCLEOTIDE SEQUENCE [LARGE SCALE GENOMIC DNA]</scope>
</reference>
<dbReference type="Proteomes" id="UP000026962">
    <property type="component" value="Chromosome 8"/>
</dbReference>
<dbReference type="AlphaFoldDB" id="A0A0E0LSA8"/>
<dbReference type="GO" id="GO:0042742">
    <property type="term" value="P:defense response to bacterium"/>
    <property type="evidence" value="ECO:0007669"/>
    <property type="project" value="UniProtKB-ARBA"/>
</dbReference>
<dbReference type="SUPFAM" id="SSF52540">
    <property type="entry name" value="P-loop containing nucleoside triphosphate hydrolases"/>
    <property type="match status" value="1"/>
</dbReference>
<dbReference type="Pfam" id="PF23559">
    <property type="entry name" value="WHD_DRP"/>
    <property type="match status" value="1"/>
</dbReference>
<keyword evidence="2" id="KW-0611">Plant defense</keyword>
<sequence>MKPLDSDDSKKLFFSRVFGFEDGCPSQYEKVSAEILKKCGGLPLAIITIASLLACRPARIMQEQESIRNSLGTPFGTNPRLEGMRQILNLSYKNLPLHLGTCFLYLGKKPEDYSINRDEVWIAEGFVRNSPGQNLEDVGKSYFNELINRGLIQLEQNHYKEVMGCRVHDMILSRCKDDNFISVAYSGEDYVSIARQHGGQGNSCSPAIEGRFLIVVSLFGKSRSETLEIDCAAVISIPLDIVSLPCLSNQSLPFDVVTQHQVSTHSTHKASPGYGLEGPWELSLYFDRKESSTASNLDSLGSSIGKLQNPRYLEIRDYSGTSGDYWLRSFLLQRLR</sequence>
<dbReference type="InterPro" id="IPR027417">
    <property type="entry name" value="P-loop_NTPase"/>
</dbReference>
<dbReference type="Gene3D" id="1.10.8.430">
    <property type="entry name" value="Helical domain of apoptotic protease-activating factors"/>
    <property type="match status" value="1"/>
</dbReference>
<dbReference type="GO" id="GO:0043531">
    <property type="term" value="F:ADP binding"/>
    <property type="evidence" value="ECO:0007669"/>
    <property type="project" value="InterPro"/>
</dbReference>
<keyword evidence="1" id="KW-0677">Repeat</keyword>
<dbReference type="HOGENOM" id="CLU_827377_0_0_1"/>
<name>A0A0E0LSA8_ORYPU</name>
<proteinExistence type="predicted"/>
<feature type="domain" description="Disease resistance protein winged helix" evidence="3">
    <location>
        <begin position="110"/>
        <end position="171"/>
    </location>
</feature>
<dbReference type="eggNOG" id="KOG4658">
    <property type="taxonomic scope" value="Eukaryota"/>
</dbReference>
<keyword evidence="5" id="KW-1185">Reference proteome</keyword>